<protein>
    <submittedName>
        <fullName evidence="1">Uncharacterized protein</fullName>
    </submittedName>
</protein>
<reference evidence="1 2" key="1">
    <citation type="submission" date="2023-09" db="EMBL/GenBank/DDBJ databases">
        <title>Whole genome shotgun sequencing (WGS) of Bosea sp. ZW T0_25, isolated from stored onions (Allium cepa).</title>
        <authorList>
            <person name="Stoll D.A."/>
            <person name="Huch M."/>
        </authorList>
    </citation>
    <scope>NUCLEOTIDE SEQUENCE [LARGE SCALE GENOMIC DNA]</scope>
    <source>
        <strain evidence="1 2">ZW T0_25</strain>
    </source>
</reference>
<accession>A0ABU3SGQ3</accession>
<evidence type="ECO:0000313" key="2">
    <source>
        <dbReference type="Proteomes" id="UP001254257"/>
    </source>
</evidence>
<gene>
    <name evidence="1" type="ORF">RKE40_29065</name>
</gene>
<sequence length="73" mass="7962">MTLRHSPEQPTVAINTSAEYAAARREVKRLRNAEPGTVDALTLQAFSAAMEAYDARQKADPVTANADESQNDE</sequence>
<organism evidence="1 2">
    <name type="scientific">Bosea rubneri</name>
    <dbReference type="NCBI Taxonomy" id="3075434"/>
    <lineage>
        <taxon>Bacteria</taxon>
        <taxon>Pseudomonadati</taxon>
        <taxon>Pseudomonadota</taxon>
        <taxon>Alphaproteobacteria</taxon>
        <taxon>Hyphomicrobiales</taxon>
        <taxon>Boseaceae</taxon>
        <taxon>Bosea</taxon>
    </lineage>
</organism>
<proteinExistence type="predicted"/>
<dbReference type="RefSeq" id="WP_316021643.1">
    <property type="nucleotide sequence ID" value="NZ_JAWDID010000099.1"/>
</dbReference>
<dbReference type="EMBL" id="JAWDID010000099">
    <property type="protein sequence ID" value="MDU0343951.1"/>
    <property type="molecule type" value="Genomic_DNA"/>
</dbReference>
<name>A0ABU3SGQ3_9HYPH</name>
<evidence type="ECO:0000313" key="1">
    <source>
        <dbReference type="EMBL" id="MDU0343951.1"/>
    </source>
</evidence>
<comment type="caution">
    <text evidence="1">The sequence shown here is derived from an EMBL/GenBank/DDBJ whole genome shotgun (WGS) entry which is preliminary data.</text>
</comment>
<dbReference type="Proteomes" id="UP001254257">
    <property type="component" value="Unassembled WGS sequence"/>
</dbReference>
<keyword evidence="2" id="KW-1185">Reference proteome</keyword>